<dbReference type="AlphaFoldDB" id="A0A644ZQC8"/>
<accession>A0A644ZQC8</accession>
<organism evidence="1">
    <name type="scientific">bioreactor metagenome</name>
    <dbReference type="NCBI Taxonomy" id="1076179"/>
    <lineage>
        <taxon>unclassified sequences</taxon>
        <taxon>metagenomes</taxon>
        <taxon>ecological metagenomes</taxon>
    </lineage>
</organism>
<evidence type="ECO:0000313" key="1">
    <source>
        <dbReference type="EMBL" id="MPM42091.1"/>
    </source>
</evidence>
<comment type="caution">
    <text evidence="1">The sequence shown here is derived from an EMBL/GenBank/DDBJ whole genome shotgun (WGS) entry which is preliminary data.</text>
</comment>
<gene>
    <name evidence="1" type="ORF">SDC9_88753</name>
</gene>
<reference evidence="1" key="1">
    <citation type="submission" date="2019-08" db="EMBL/GenBank/DDBJ databases">
        <authorList>
            <person name="Kucharzyk K."/>
            <person name="Murdoch R.W."/>
            <person name="Higgins S."/>
            <person name="Loffler F."/>
        </authorList>
    </citation>
    <scope>NUCLEOTIDE SEQUENCE</scope>
</reference>
<dbReference type="EMBL" id="VSSQ01009597">
    <property type="protein sequence ID" value="MPM42091.1"/>
    <property type="molecule type" value="Genomic_DNA"/>
</dbReference>
<sequence length="123" mass="13772">MLRSKIVAAKTVIDIVGLIPELRLCKKNPKIITAFYDKVKEITSLTTDEIDLGIIKTNFIDHPAVDSEENKNLAIFILQQFIATAKSEVRLQMIVEDINNCADPSLISYYEEAKASFGSPEQN</sequence>
<protein>
    <submittedName>
        <fullName evidence="1">Uncharacterized protein</fullName>
    </submittedName>
</protein>
<proteinExistence type="predicted"/>
<name>A0A644ZQC8_9ZZZZ</name>